<evidence type="ECO:0000313" key="5">
    <source>
        <dbReference type="Proteomes" id="UP000414233"/>
    </source>
</evidence>
<dbReference type="Pfam" id="PF00583">
    <property type="entry name" value="Acetyltransf_1"/>
    <property type="match status" value="1"/>
</dbReference>
<dbReference type="CDD" id="cd04301">
    <property type="entry name" value="NAT_SF"/>
    <property type="match status" value="1"/>
</dbReference>
<dbReference type="RefSeq" id="WP_150698908.1">
    <property type="nucleotide sequence ID" value="NZ_CABPRZ010000020.1"/>
</dbReference>
<dbReference type="PANTHER" id="PTHR10545:SF42">
    <property type="entry name" value="ACETYLTRANSFERASE"/>
    <property type="match status" value="1"/>
</dbReference>
<dbReference type="GO" id="GO:0008080">
    <property type="term" value="F:N-acetyltransferase activity"/>
    <property type="evidence" value="ECO:0007669"/>
    <property type="project" value="TreeGrafter"/>
</dbReference>
<evidence type="ECO:0000256" key="1">
    <source>
        <dbReference type="ARBA" id="ARBA00022679"/>
    </source>
</evidence>
<dbReference type="OrthoDB" id="9805924at2"/>
<gene>
    <name evidence="4" type="ORF">PTE30175_04109</name>
</gene>
<evidence type="ECO:0000256" key="2">
    <source>
        <dbReference type="ARBA" id="ARBA00023315"/>
    </source>
</evidence>
<accession>A0A5E4Y034</accession>
<dbReference type="InterPro" id="IPR000182">
    <property type="entry name" value="GNAT_dom"/>
</dbReference>
<dbReference type="AlphaFoldDB" id="A0A5E4Y034"/>
<dbReference type="PROSITE" id="PS51186">
    <property type="entry name" value="GNAT"/>
    <property type="match status" value="1"/>
</dbReference>
<sequence length="159" mass="18084">MSANIETVIRPLRAEDYAAWLPLWRGYQAFYEVEIPAAVSELTWRRLIDPAETVGGALAWQGADAVGLVHHIQHRSCWTEGDYCYLQDLFVSPSVRGGGVGRKLIEHVYETAARNQCSRVYWLTHETNTKAMLLYDRIAERSGFVQYRHKLSTGAMPRA</sequence>
<protein>
    <submittedName>
        <fullName evidence="4">GNAT family N-acetyltransferase</fullName>
    </submittedName>
</protein>
<dbReference type="Proteomes" id="UP000414233">
    <property type="component" value="Unassembled WGS sequence"/>
</dbReference>
<organism evidence="4 5">
    <name type="scientific">Pandoraea terrae</name>
    <dbReference type="NCBI Taxonomy" id="1537710"/>
    <lineage>
        <taxon>Bacteria</taxon>
        <taxon>Pseudomonadati</taxon>
        <taxon>Pseudomonadota</taxon>
        <taxon>Betaproteobacteria</taxon>
        <taxon>Burkholderiales</taxon>
        <taxon>Burkholderiaceae</taxon>
        <taxon>Pandoraea</taxon>
    </lineage>
</organism>
<keyword evidence="5" id="KW-1185">Reference proteome</keyword>
<keyword evidence="1 4" id="KW-0808">Transferase</keyword>
<reference evidence="4 5" key="1">
    <citation type="submission" date="2019-08" db="EMBL/GenBank/DDBJ databases">
        <authorList>
            <person name="Peeters C."/>
        </authorList>
    </citation>
    <scope>NUCLEOTIDE SEQUENCE [LARGE SCALE GENOMIC DNA]</scope>
    <source>
        <strain evidence="4 5">LMG 30175</strain>
    </source>
</reference>
<name>A0A5E4Y034_9BURK</name>
<dbReference type="SUPFAM" id="SSF55729">
    <property type="entry name" value="Acyl-CoA N-acyltransferases (Nat)"/>
    <property type="match status" value="1"/>
</dbReference>
<dbReference type="Gene3D" id="3.40.630.30">
    <property type="match status" value="1"/>
</dbReference>
<dbReference type="PANTHER" id="PTHR10545">
    <property type="entry name" value="DIAMINE N-ACETYLTRANSFERASE"/>
    <property type="match status" value="1"/>
</dbReference>
<proteinExistence type="predicted"/>
<dbReference type="InterPro" id="IPR016181">
    <property type="entry name" value="Acyl_CoA_acyltransferase"/>
</dbReference>
<feature type="domain" description="N-acetyltransferase" evidence="3">
    <location>
        <begin position="7"/>
        <end position="159"/>
    </location>
</feature>
<evidence type="ECO:0000313" key="4">
    <source>
        <dbReference type="EMBL" id="VVE41986.1"/>
    </source>
</evidence>
<dbReference type="EMBL" id="CABPRZ010000020">
    <property type="protein sequence ID" value="VVE41986.1"/>
    <property type="molecule type" value="Genomic_DNA"/>
</dbReference>
<keyword evidence="2" id="KW-0012">Acyltransferase</keyword>
<dbReference type="InterPro" id="IPR051016">
    <property type="entry name" value="Diverse_Substrate_AcTransf"/>
</dbReference>
<evidence type="ECO:0000259" key="3">
    <source>
        <dbReference type="PROSITE" id="PS51186"/>
    </source>
</evidence>